<reference evidence="1 2" key="1">
    <citation type="submission" date="2020-06" db="EMBL/GenBank/DDBJ databases">
        <authorList>
            <person name="Chuat V."/>
        </authorList>
    </citation>
    <scope>NUCLEOTIDE SEQUENCE [LARGE SCALE GENOMIC DNA]</scope>
    <source>
        <strain evidence="1">STH_CIRM_1046</strain>
    </source>
</reference>
<dbReference type="InterPro" id="IPR043129">
    <property type="entry name" value="ATPase_NBD"/>
</dbReference>
<evidence type="ECO:0000313" key="2">
    <source>
        <dbReference type="Proteomes" id="UP000509120"/>
    </source>
</evidence>
<dbReference type="AlphaFoldDB" id="A0AAU9HH64"/>
<sequence length="97" mass="10442">MIAFFLVLAIDFGGTQVKSALVSEDLVLEKSLPTQSSPHTLDKALDVIDHLVTSVEVALSGSAISVPETVDTEGGCDLSRRFVEIFSWFSCQRNPAS</sequence>
<name>A0AAU9HH64_STRTR</name>
<dbReference type="SUPFAM" id="SSF53067">
    <property type="entry name" value="Actin-like ATPase domain"/>
    <property type="match status" value="1"/>
</dbReference>
<organism evidence="1 2">
    <name type="scientific">Streptococcus thermophilus</name>
    <dbReference type="NCBI Taxonomy" id="1308"/>
    <lineage>
        <taxon>Bacteria</taxon>
        <taxon>Bacillati</taxon>
        <taxon>Bacillota</taxon>
        <taxon>Bacilli</taxon>
        <taxon>Lactobacillales</taxon>
        <taxon>Streptococcaceae</taxon>
        <taxon>Streptococcus</taxon>
    </lineage>
</organism>
<dbReference type="Proteomes" id="UP000509120">
    <property type="component" value="Chromosome"/>
</dbReference>
<evidence type="ECO:0000313" key="1">
    <source>
        <dbReference type="EMBL" id="CAD0156751.1"/>
    </source>
</evidence>
<gene>
    <name evidence="1" type="ORF">STHERMO_1618</name>
</gene>
<dbReference type="EMBL" id="LR822030">
    <property type="protein sequence ID" value="CAD0156751.1"/>
    <property type="molecule type" value="Genomic_DNA"/>
</dbReference>
<proteinExistence type="predicted"/>
<protein>
    <submittedName>
        <fullName evidence="1">Transcriptional regulator, truncated</fullName>
    </submittedName>
</protein>
<dbReference type="Gene3D" id="3.30.420.40">
    <property type="match status" value="1"/>
</dbReference>
<accession>A0AAU9HH64</accession>